<dbReference type="EMBL" id="HBUF01244291">
    <property type="protein sequence ID" value="CAG6677979.1"/>
    <property type="molecule type" value="Transcribed_RNA"/>
</dbReference>
<protein>
    <submittedName>
        <fullName evidence="1">Uncharacterized protein</fullName>
    </submittedName>
</protein>
<dbReference type="AlphaFoldDB" id="A0A8D8W8G7"/>
<dbReference type="EMBL" id="HBUF01340485">
    <property type="protein sequence ID" value="CAG6702412.1"/>
    <property type="molecule type" value="Transcribed_RNA"/>
</dbReference>
<reference evidence="1" key="1">
    <citation type="submission" date="2021-05" db="EMBL/GenBank/DDBJ databases">
        <authorList>
            <person name="Alioto T."/>
            <person name="Alioto T."/>
            <person name="Gomez Garrido J."/>
        </authorList>
    </citation>
    <scope>NUCLEOTIDE SEQUENCE</scope>
</reference>
<dbReference type="EMBL" id="HBUF01244289">
    <property type="protein sequence ID" value="CAG6677977.1"/>
    <property type="molecule type" value="Transcribed_RNA"/>
</dbReference>
<dbReference type="EMBL" id="HBUF01164933">
    <property type="protein sequence ID" value="CAG6650968.1"/>
    <property type="molecule type" value="Transcribed_RNA"/>
</dbReference>
<accession>A0A8D8W8G7</accession>
<evidence type="ECO:0000313" key="1">
    <source>
        <dbReference type="EMBL" id="CAG6650968.1"/>
    </source>
</evidence>
<proteinExistence type="predicted"/>
<name>A0A8D8W8G7_9HEMI</name>
<sequence>MSSVGQVLDHTIVGVLMRDEECSLQRTPVVVLPGVREHFLVMVVVVLVDGSVEREQNHLRSILWIQSSRDESSILVTEAVGKDTGGSVTSCSEICWSLRDGGGGSGQRSTSCFVLERAQFLHVIKVKTGWTQTDVGMMVYTLVESPACVRVCVVPIAPFIRTHKVNVFTLVFLAGTK</sequence>
<dbReference type="EMBL" id="HBUF01164935">
    <property type="protein sequence ID" value="CAG6650970.1"/>
    <property type="molecule type" value="Transcribed_RNA"/>
</dbReference>
<organism evidence="1">
    <name type="scientific">Cacopsylla melanoneura</name>
    <dbReference type="NCBI Taxonomy" id="428564"/>
    <lineage>
        <taxon>Eukaryota</taxon>
        <taxon>Metazoa</taxon>
        <taxon>Ecdysozoa</taxon>
        <taxon>Arthropoda</taxon>
        <taxon>Hexapoda</taxon>
        <taxon>Insecta</taxon>
        <taxon>Pterygota</taxon>
        <taxon>Neoptera</taxon>
        <taxon>Paraneoptera</taxon>
        <taxon>Hemiptera</taxon>
        <taxon>Sternorrhyncha</taxon>
        <taxon>Psylloidea</taxon>
        <taxon>Psyllidae</taxon>
        <taxon>Psyllinae</taxon>
        <taxon>Cacopsylla</taxon>
    </lineage>
</organism>